<evidence type="ECO:0000256" key="4">
    <source>
        <dbReference type="ARBA" id="ARBA00010290"/>
    </source>
</evidence>
<dbReference type="InterPro" id="IPR041839">
    <property type="entry name" value="Arl6"/>
</dbReference>
<sequence length="192" mass="21683">MGLFDKLANMLKIKKEQINILVVGLNNSGKSTIVNHFKNPNERTSIVVPTVGFSVERFENQGVFFTAFDMSGATRYRSLWEHHFKSCQGIVFVIDSSDRMRLVVVKDELEILLQHPDIANRRVPILFFANKMDCTDALSSVKIAAGLGLEKIKDKPWHISSSNALTGEGLQDGVQWMVHQIRECVANSKEHR</sequence>
<feature type="binding site" evidence="16">
    <location>
        <begin position="24"/>
        <end position="31"/>
    </location>
    <ligand>
        <name>GTP</name>
        <dbReference type="ChEBI" id="CHEBI:37565"/>
    </ligand>
</feature>
<evidence type="ECO:0000256" key="1">
    <source>
        <dbReference type="ARBA" id="ARBA00004120"/>
    </source>
</evidence>
<dbReference type="GO" id="GO:0003924">
    <property type="term" value="F:GTPase activity"/>
    <property type="evidence" value="ECO:0007669"/>
    <property type="project" value="InterPro"/>
</dbReference>
<evidence type="ECO:0000256" key="8">
    <source>
        <dbReference type="ARBA" id="ARBA00022707"/>
    </source>
</evidence>
<dbReference type="SUPFAM" id="SSF52540">
    <property type="entry name" value="P-loop containing nucleoside triphosphate hydrolases"/>
    <property type="match status" value="1"/>
</dbReference>
<keyword evidence="12" id="KW-0472">Membrane</keyword>
<comment type="subcellular location">
    <subcellularLocation>
        <location evidence="3">Cell projection</location>
        <location evidence="3">Cilium membrane</location>
        <topology evidence="3">Peripheral membrane protein</topology>
        <orientation evidence="3">Cytoplasmic side</orientation>
    </subcellularLocation>
    <subcellularLocation>
        <location evidence="2">Cytoplasm</location>
        <location evidence="2">Cytoskeleton</location>
        <location evidence="2">Cilium axoneme</location>
    </subcellularLocation>
    <subcellularLocation>
        <location evidence="1">Cytoplasm</location>
        <location evidence="1">Cytoskeleton</location>
        <location evidence="1">Cilium basal body</location>
    </subcellularLocation>
</comment>
<evidence type="ECO:0000256" key="12">
    <source>
        <dbReference type="ARBA" id="ARBA00023136"/>
    </source>
</evidence>
<dbReference type="GO" id="GO:0030030">
    <property type="term" value="P:cell projection organization"/>
    <property type="evidence" value="ECO:0007669"/>
    <property type="project" value="UniProtKB-KW"/>
</dbReference>
<evidence type="ECO:0000256" key="5">
    <source>
        <dbReference type="ARBA" id="ARBA00019766"/>
    </source>
</evidence>
<dbReference type="CTD" id="84100"/>
<dbReference type="GO" id="GO:0048731">
    <property type="term" value="P:system development"/>
    <property type="evidence" value="ECO:0007669"/>
    <property type="project" value="UniProtKB-ARBA"/>
</dbReference>
<feature type="binding site" evidence="16">
    <location>
        <begin position="130"/>
        <end position="133"/>
    </location>
    <ligand>
        <name>GTP</name>
        <dbReference type="ChEBI" id="CHEBI:37565"/>
    </ligand>
</feature>
<dbReference type="PANTHER" id="PTHR11711">
    <property type="entry name" value="ADP RIBOSYLATION FACTOR-RELATED"/>
    <property type="match status" value="1"/>
</dbReference>
<dbReference type="SMART" id="SM00177">
    <property type="entry name" value="ARF"/>
    <property type="match status" value="1"/>
</dbReference>
<feature type="binding site" evidence="17">
    <location>
        <position position="31"/>
    </location>
    <ligand>
        <name>Mg(2+)</name>
        <dbReference type="ChEBI" id="CHEBI:18420"/>
    </ligand>
</feature>
<proteinExistence type="inferred from homology"/>
<dbReference type="CDD" id="cd04157">
    <property type="entry name" value="Arl6"/>
    <property type="match status" value="1"/>
</dbReference>
<keyword evidence="9 16" id="KW-0547">Nucleotide-binding</keyword>
<evidence type="ECO:0000256" key="3">
    <source>
        <dbReference type="ARBA" id="ARBA00004522"/>
    </source>
</evidence>
<keyword evidence="10" id="KW-0970">Cilium biogenesis/degradation</keyword>
<evidence type="ECO:0000313" key="19">
    <source>
        <dbReference type="EnsemblMetazoa" id="AFUN018962-PA"/>
    </source>
</evidence>
<evidence type="ECO:0000256" key="2">
    <source>
        <dbReference type="ARBA" id="ARBA00004430"/>
    </source>
</evidence>
<protein>
    <recommendedName>
        <fullName evidence="5">ADP-ribosylation factor-like protein 6</fullName>
    </recommendedName>
</protein>
<evidence type="ECO:0000256" key="18">
    <source>
        <dbReference type="RuleBase" id="RU003925"/>
    </source>
</evidence>
<dbReference type="RefSeq" id="XP_049295640.1">
    <property type="nucleotide sequence ID" value="XM_049439683.1"/>
</dbReference>
<organism evidence="19">
    <name type="scientific">Anopheles funestus</name>
    <name type="common">African malaria mosquito</name>
    <dbReference type="NCBI Taxonomy" id="62324"/>
    <lineage>
        <taxon>Eukaryota</taxon>
        <taxon>Metazoa</taxon>
        <taxon>Ecdysozoa</taxon>
        <taxon>Arthropoda</taxon>
        <taxon>Hexapoda</taxon>
        <taxon>Insecta</taxon>
        <taxon>Pterygota</taxon>
        <taxon>Neoptera</taxon>
        <taxon>Endopterygota</taxon>
        <taxon>Diptera</taxon>
        <taxon>Nematocera</taxon>
        <taxon>Culicoidea</taxon>
        <taxon>Culicidae</taxon>
        <taxon>Anophelinae</taxon>
        <taxon>Anopheles</taxon>
    </lineage>
</organism>
<accession>A0A182S540</accession>
<evidence type="ECO:0000256" key="10">
    <source>
        <dbReference type="ARBA" id="ARBA00022794"/>
    </source>
</evidence>
<evidence type="ECO:0000256" key="6">
    <source>
        <dbReference type="ARBA" id="ARBA00022475"/>
    </source>
</evidence>
<dbReference type="InterPro" id="IPR024156">
    <property type="entry name" value="Small_GTPase_ARF"/>
</dbReference>
<keyword evidence="8" id="KW-0519">Myristate</keyword>
<keyword evidence="11 16" id="KW-0342">GTP-binding</keyword>
<dbReference type="EnsemblMetazoa" id="AFUN018962-RA">
    <property type="protein sequence ID" value="AFUN018962-PA"/>
    <property type="gene ID" value="AFUN018962"/>
</dbReference>
<keyword evidence="6" id="KW-1003">Cell membrane</keyword>
<dbReference type="STRING" id="62324.A0A182S540"/>
<keyword evidence="17" id="KW-0479">Metal-binding</keyword>
<keyword evidence="14" id="KW-0966">Cell projection</keyword>
<dbReference type="GO" id="GO:0005525">
    <property type="term" value="F:GTP binding"/>
    <property type="evidence" value="ECO:0007669"/>
    <property type="project" value="UniProtKB-KW"/>
</dbReference>
<dbReference type="Gene3D" id="3.40.50.300">
    <property type="entry name" value="P-loop containing nucleotide triphosphate hydrolases"/>
    <property type="match status" value="1"/>
</dbReference>
<keyword evidence="13" id="KW-0206">Cytoskeleton</keyword>
<dbReference type="PRINTS" id="PR00328">
    <property type="entry name" value="SAR1GTPBP"/>
</dbReference>
<dbReference type="Pfam" id="PF00025">
    <property type="entry name" value="Arf"/>
    <property type="match status" value="1"/>
</dbReference>
<keyword evidence="17" id="KW-0460">Magnesium</keyword>
<evidence type="ECO:0000256" key="7">
    <source>
        <dbReference type="ARBA" id="ARBA00022490"/>
    </source>
</evidence>
<evidence type="ECO:0000256" key="14">
    <source>
        <dbReference type="ARBA" id="ARBA00023273"/>
    </source>
</evidence>
<dbReference type="EnsemblMetazoa" id="AFUN015910-RA">
    <property type="protein sequence ID" value="AFUN015910-PA"/>
    <property type="gene ID" value="AFUN015910"/>
</dbReference>
<dbReference type="SMART" id="SM00178">
    <property type="entry name" value="SAR"/>
    <property type="match status" value="1"/>
</dbReference>
<dbReference type="PROSITE" id="PS51417">
    <property type="entry name" value="ARF"/>
    <property type="match status" value="1"/>
</dbReference>
<keyword evidence="7" id="KW-0963">Cytoplasm</keyword>
<dbReference type="AlphaFoldDB" id="A0A182S540"/>
<dbReference type="GO" id="GO:0046872">
    <property type="term" value="F:metal ion binding"/>
    <property type="evidence" value="ECO:0007669"/>
    <property type="project" value="UniProtKB-KW"/>
</dbReference>
<evidence type="ECO:0000256" key="17">
    <source>
        <dbReference type="PIRSR" id="PIRSR606689-2"/>
    </source>
</evidence>
<dbReference type="VEuPathDB" id="VectorBase:AFUN2_013757"/>
<comment type="similarity">
    <text evidence="4 18">Belongs to the small GTPase superfamily. Arf family.</text>
</comment>
<evidence type="ECO:0000256" key="11">
    <source>
        <dbReference type="ARBA" id="ARBA00023134"/>
    </source>
</evidence>
<evidence type="ECO:0000256" key="13">
    <source>
        <dbReference type="ARBA" id="ARBA00023212"/>
    </source>
</evidence>
<dbReference type="VEuPathDB" id="VectorBase:AFUN015910"/>
<dbReference type="GO" id="GO:0060170">
    <property type="term" value="C:ciliary membrane"/>
    <property type="evidence" value="ECO:0007669"/>
    <property type="project" value="UniProtKB-SubCell"/>
</dbReference>
<dbReference type="InterPro" id="IPR006689">
    <property type="entry name" value="Small_GTPase_ARF/SAR"/>
</dbReference>
<dbReference type="InterPro" id="IPR027417">
    <property type="entry name" value="P-loop_NTPase"/>
</dbReference>
<dbReference type="GO" id="GO:0051649">
    <property type="term" value="P:establishment of localization in cell"/>
    <property type="evidence" value="ECO:0007669"/>
    <property type="project" value="UniProtKB-ARBA"/>
</dbReference>
<feature type="binding site" evidence="17">
    <location>
        <position position="50"/>
    </location>
    <ligand>
        <name>Mg(2+)</name>
        <dbReference type="ChEBI" id="CHEBI:18420"/>
    </ligand>
</feature>
<dbReference type="VEuPathDB" id="VectorBase:AFUN018962"/>
<dbReference type="GeneID" id="125770276"/>
<evidence type="ECO:0000256" key="16">
    <source>
        <dbReference type="PIRSR" id="PIRSR606689-1"/>
    </source>
</evidence>
<evidence type="ECO:0000256" key="15">
    <source>
        <dbReference type="ARBA" id="ARBA00023288"/>
    </source>
</evidence>
<feature type="binding site" evidence="16">
    <location>
        <position position="72"/>
    </location>
    <ligand>
        <name>GTP</name>
        <dbReference type="ChEBI" id="CHEBI:37565"/>
    </ligand>
</feature>
<dbReference type="GO" id="GO:0016192">
    <property type="term" value="P:vesicle-mediated transport"/>
    <property type="evidence" value="ECO:0007669"/>
    <property type="project" value="UniProtKB-ARBA"/>
</dbReference>
<dbReference type="NCBIfam" id="TIGR00231">
    <property type="entry name" value="small_GTP"/>
    <property type="match status" value="1"/>
</dbReference>
<dbReference type="GO" id="GO:0005930">
    <property type="term" value="C:axoneme"/>
    <property type="evidence" value="ECO:0007669"/>
    <property type="project" value="UniProtKB-SubCell"/>
</dbReference>
<name>A0A182S540_ANOFN</name>
<dbReference type="FunFam" id="3.40.50.300:FF:000457">
    <property type="entry name" value="ADP-ribosylation factor-like protein 6"/>
    <property type="match status" value="1"/>
</dbReference>
<dbReference type="InterPro" id="IPR005225">
    <property type="entry name" value="Small_GTP-bd"/>
</dbReference>
<reference evidence="19" key="1">
    <citation type="submission" date="2020-05" db="UniProtKB">
        <authorList>
            <consortium name="EnsemblMetazoa"/>
        </authorList>
    </citation>
    <scope>IDENTIFICATION</scope>
    <source>
        <strain evidence="19">FUMOZ</strain>
    </source>
</reference>
<evidence type="ECO:0000256" key="9">
    <source>
        <dbReference type="ARBA" id="ARBA00022741"/>
    </source>
</evidence>
<keyword evidence="15" id="KW-0449">Lipoprotein</keyword>